<evidence type="ECO:0000313" key="2">
    <source>
        <dbReference type="Proteomes" id="UP001063166"/>
    </source>
</evidence>
<dbReference type="OrthoDB" id="2153661at2759"/>
<dbReference type="Proteomes" id="UP001063166">
    <property type="component" value="Unassembled WGS sequence"/>
</dbReference>
<protein>
    <submittedName>
        <fullName evidence="1">Glycerophosphoinositol permease</fullName>
    </submittedName>
</protein>
<comment type="caution">
    <text evidence="1">The sequence shown here is derived from an EMBL/GenBank/DDBJ whole genome shotgun (WGS) entry which is preliminary data.</text>
</comment>
<reference evidence="1" key="1">
    <citation type="submission" date="2022-07" db="EMBL/GenBank/DDBJ databases">
        <title>The genome of Lyophyllum shimeji provides insight into the initial evolution of ectomycorrhizal fungal genome.</title>
        <authorList>
            <person name="Kobayashi Y."/>
            <person name="Shibata T."/>
            <person name="Hirakawa H."/>
            <person name="Shigenobu S."/>
            <person name="Nishiyama T."/>
            <person name="Yamada A."/>
            <person name="Hasebe M."/>
            <person name="Kawaguchi M."/>
        </authorList>
    </citation>
    <scope>NUCLEOTIDE SEQUENCE</scope>
    <source>
        <strain evidence="1">AT787</strain>
    </source>
</reference>
<accession>A0A9P3UMF0</accession>
<proteinExistence type="predicted"/>
<name>A0A9P3UMF0_LYOSH</name>
<evidence type="ECO:0000313" key="1">
    <source>
        <dbReference type="EMBL" id="GLB36251.1"/>
    </source>
</evidence>
<sequence length="249" mass="26329">MAIANSTLVTSVTHMLFNTNLRYRSSNKPACLDHSEMGPSRKFSSGSMTGAPQAATAGKYIISARGVLEDVKFTILTTGMSLDVAPQPKTPSMAQVDELIKEQCTTEALGPKERLSGFFSILAAAFGLINDGYQNNLMTMANVVFNTLYPTAYTPVVSTRVSNALLVRLSVKPAALFWFLTFARGITETGVGGGYAAASASSSEAANQESTKSRGPVFIMVTNLFLSSGGPLSVSVFLLAAGSHHLQTV</sequence>
<organism evidence="1 2">
    <name type="scientific">Lyophyllum shimeji</name>
    <name type="common">Hon-shimeji</name>
    <name type="synonym">Tricholoma shimeji</name>
    <dbReference type="NCBI Taxonomy" id="47721"/>
    <lineage>
        <taxon>Eukaryota</taxon>
        <taxon>Fungi</taxon>
        <taxon>Dikarya</taxon>
        <taxon>Basidiomycota</taxon>
        <taxon>Agaricomycotina</taxon>
        <taxon>Agaricomycetes</taxon>
        <taxon>Agaricomycetidae</taxon>
        <taxon>Agaricales</taxon>
        <taxon>Tricholomatineae</taxon>
        <taxon>Lyophyllaceae</taxon>
        <taxon>Lyophyllum</taxon>
    </lineage>
</organism>
<dbReference type="AlphaFoldDB" id="A0A9P3UMF0"/>
<gene>
    <name evidence="1" type="primary">GIT1</name>
    <name evidence="1" type="ORF">LshimejAT787_0305390</name>
</gene>
<keyword evidence="2" id="KW-1185">Reference proteome</keyword>
<dbReference type="EMBL" id="BRPK01000003">
    <property type="protein sequence ID" value="GLB36251.1"/>
    <property type="molecule type" value="Genomic_DNA"/>
</dbReference>